<reference evidence="1" key="1">
    <citation type="submission" date="2013-11" db="EMBL/GenBank/DDBJ databases">
        <title>The Genome Sequence of Phytophthora parasitica CHvinca01.</title>
        <authorList>
            <consortium name="The Broad Institute Genomics Platform"/>
            <person name="Russ C."/>
            <person name="Tyler B."/>
            <person name="Panabieres F."/>
            <person name="Shan W."/>
            <person name="Tripathy S."/>
            <person name="Grunwald N."/>
            <person name="Machado M."/>
            <person name="Johnson C.S."/>
            <person name="Arredondo F."/>
            <person name="Hong C."/>
            <person name="Coffey M."/>
            <person name="Young S.K."/>
            <person name="Zeng Q."/>
            <person name="Gargeya S."/>
            <person name="Fitzgerald M."/>
            <person name="Abouelleil A."/>
            <person name="Alvarado L."/>
            <person name="Chapman S.B."/>
            <person name="Gainer-Dewar J."/>
            <person name="Goldberg J."/>
            <person name="Griggs A."/>
            <person name="Gujja S."/>
            <person name="Hansen M."/>
            <person name="Howarth C."/>
            <person name="Imamovic A."/>
            <person name="Ireland A."/>
            <person name="Larimer J."/>
            <person name="McCowan C."/>
            <person name="Murphy C."/>
            <person name="Pearson M."/>
            <person name="Poon T.W."/>
            <person name="Priest M."/>
            <person name="Roberts A."/>
            <person name="Saif S."/>
            <person name="Shea T."/>
            <person name="Sykes S."/>
            <person name="Wortman J."/>
            <person name="Nusbaum C."/>
            <person name="Birren B."/>
        </authorList>
    </citation>
    <scope>NUCLEOTIDE SEQUENCE [LARGE SCALE GENOMIC DNA]</scope>
    <source>
        <strain evidence="1">CHvinca01</strain>
    </source>
</reference>
<dbReference type="EMBL" id="KI681585">
    <property type="protein sequence ID" value="ETL85602.1"/>
    <property type="molecule type" value="Genomic_DNA"/>
</dbReference>
<dbReference type="AlphaFoldDB" id="W2KKN6"/>
<organism evidence="1">
    <name type="scientific">Phytophthora nicotianae</name>
    <name type="common">Potato buckeye rot agent</name>
    <name type="synonym">Phytophthora parasitica</name>
    <dbReference type="NCBI Taxonomy" id="4792"/>
    <lineage>
        <taxon>Eukaryota</taxon>
        <taxon>Sar</taxon>
        <taxon>Stramenopiles</taxon>
        <taxon>Oomycota</taxon>
        <taxon>Peronosporomycetes</taxon>
        <taxon>Peronosporales</taxon>
        <taxon>Peronosporaceae</taxon>
        <taxon>Phytophthora</taxon>
    </lineage>
</organism>
<evidence type="ECO:0000313" key="1">
    <source>
        <dbReference type="EMBL" id="ETL85602.1"/>
    </source>
</evidence>
<protein>
    <submittedName>
        <fullName evidence="1">Uncharacterized protein</fullName>
    </submittedName>
</protein>
<name>W2KKN6_PHYNI</name>
<proteinExistence type="predicted"/>
<dbReference type="Proteomes" id="UP000054423">
    <property type="component" value="Unassembled WGS sequence"/>
</dbReference>
<accession>W2KKN6</accession>
<gene>
    <name evidence="1" type="ORF">L917_14875</name>
</gene>
<sequence>MSPPNFHWTTAVARPNCWRLPEPAAERECYQCSCEVIRGSPDLPANRNCRHVPMQVIEPVHVGCSGDNICLLSDQRRLRPLQGHSSQFSGADNALTSGLRIRLSHRSLYVSEWERKLTMESVTSRQPECESHCAMHVHDSISIMFSCRASVPCLWVDWMDRRS</sequence>